<evidence type="ECO:0000259" key="6">
    <source>
        <dbReference type="PROSITE" id="PS50111"/>
    </source>
</evidence>
<feature type="domain" description="Methyl-accepting transducer" evidence="6">
    <location>
        <begin position="311"/>
        <end position="540"/>
    </location>
</feature>
<evidence type="ECO:0000313" key="8">
    <source>
        <dbReference type="EMBL" id="KKI51472.1"/>
    </source>
</evidence>
<keyword evidence="5" id="KW-1133">Transmembrane helix</keyword>
<dbReference type="AlphaFoldDB" id="A0A0M2NM15"/>
<evidence type="ECO:0000256" key="5">
    <source>
        <dbReference type="SAM" id="Phobius"/>
    </source>
</evidence>
<comment type="caution">
    <text evidence="8">The sequence shown here is derived from an EMBL/GenBank/DDBJ whole genome shotgun (WGS) entry which is preliminary data.</text>
</comment>
<protein>
    <submittedName>
        <fullName evidence="8">Methyl-accepting chemotaxis protein I (Serine chemoreceptor protein)</fullName>
    </submittedName>
</protein>
<keyword evidence="1" id="KW-0145">Chemotaxis</keyword>
<dbReference type="OrthoDB" id="9814363at2"/>
<feature type="transmembrane region" description="Helical" evidence="5">
    <location>
        <begin position="181"/>
        <end position="207"/>
    </location>
</feature>
<dbReference type="GO" id="GO:0007165">
    <property type="term" value="P:signal transduction"/>
    <property type="evidence" value="ECO:0007669"/>
    <property type="project" value="UniProtKB-KW"/>
</dbReference>
<feature type="domain" description="HAMP" evidence="7">
    <location>
        <begin position="262"/>
        <end position="306"/>
    </location>
</feature>
<dbReference type="InterPro" id="IPR024478">
    <property type="entry name" value="HlyB_4HB_MCP"/>
</dbReference>
<reference evidence="8 9" key="1">
    <citation type="submission" date="2015-04" db="EMBL/GenBank/DDBJ databases">
        <title>Draft genome sequence of bacteremic isolate Catabacter hongkongensis type strain HKU16T.</title>
        <authorList>
            <person name="Lau S.K."/>
            <person name="Teng J.L."/>
            <person name="Huang Y."/>
            <person name="Curreem S.O."/>
            <person name="Tsui S.K."/>
            <person name="Woo P.C."/>
        </authorList>
    </citation>
    <scope>NUCLEOTIDE SEQUENCE [LARGE SCALE GENOMIC DNA]</scope>
    <source>
        <strain evidence="8 9">HKU16</strain>
    </source>
</reference>
<dbReference type="GO" id="GO:0006935">
    <property type="term" value="P:chemotaxis"/>
    <property type="evidence" value="ECO:0007669"/>
    <property type="project" value="UniProtKB-KW"/>
</dbReference>
<dbReference type="PANTHER" id="PTHR43531:SF11">
    <property type="entry name" value="METHYL-ACCEPTING CHEMOTAXIS PROTEIN 3"/>
    <property type="match status" value="1"/>
</dbReference>
<dbReference type="Gene3D" id="1.10.287.950">
    <property type="entry name" value="Methyl-accepting chemotaxis protein"/>
    <property type="match status" value="1"/>
</dbReference>
<dbReference type="PRINTS" id="PR00260">
    <property type="entry name" value="CHEMTRNSDUCR"/>
</dbReference>
<evidence type="ECO:0000256" key="4">
    <source>
        <dbReference type="SAM" id="MobiDB-lite"/>
    </source>
</evidence>
<dbReference type="Proteomes" id="UP000034076">
    <property type="component" value="Unassembled WGS sequence"/>
</dbReference>
<dbReference type="STRING" id="270498.CHK_0964"/>
<feature type="domain" description="HAMP" evidence="7">
    <location>
        <begin position="209"/>
        <end position="261"/>
    </location>
</feature>
<organism evidence="8 9">
    <name type="scientific">Christensenella hongkongensis</name>
    <dbReference type="NCBI Taxonomy" id="270498"/>
    <lineage>
        <taxon>Bacteria</taxon>
        <taxon>Bacillati</taxon>
        <taxon>Bacillota</taxon>
        <taxon>Clostridia</taxon>
        <taxon>Christensenellales</taxon>
        <taxon>Christensenellaceae</taxon>
        <taxon>Christensenella</taxon>
    </lineage>
</organism>
<dbReference type="InterPro" id="IPR004089">
    <property type="entry name" value="MCPsignal_dom"/>
</dbReference>
<evidence type="ECO:0000256" key="1">
    <source>
        <dbReference type="ARBA" id="ARBA00022500"/>
    </source>
</evidence>
<dbReference type="EMBL" id="LAYJ01000076">
    <property type="protein sequence ID" value="KKI51472.1"/>
    <property type="molecule type" value="Genomic_DNA"/>
</dbReference>
<keyword evidence="3" id="KW-0807">Transducer</keyword>
<keyword evidence="9" id="KW-1185">Reference proteome</keyword>
<evidence type="ECO:0000256" key="2">
    <source>
        <dbReference type="ARBA" id="ARBA00029447"/>
    </source>
</evidence>
<proteinExistence type="inferred from homology"/>
<dbReference type="PANTHER" id="PTHR43531">
    <property type="entry name" value="PROTEIN ICFG"/>
    <property type="match status" value="1"/>
</dbReference>
<dbReference type="InterPro" id="IPR003660">
    <property type="entry name" value="HAMP_dom"/>
</dbReference>
<gene>
    <name evidence="8" type="ORF">CHK_0964</name>
</gene>
<dbReference type="SUPFAM" id="SSF58104">
    <property type="entry name" value="Methyl-accepting chemotaxis protein (MCP) signaling domain"/>
    <property type="match status" value="1"/>
</dbReference>
<keyword evidence="5" id="KW-0472">Membrane</keyword>
<dbReference type="Gene3D" id="6.10.340.10">
    <property type="match status" value="1"/>
</dbReference>
<evidence type="ECO:0000259" key="7">
    <source>
        <dbReference type="PROSITE" id="PS50885"/>
    </source>
</evidence>
<dbReference type="SMART" id="SM00283">
    <property type="entry name" value="MA"/>
    <property type="match status" value="1"/>
</dbReference>
<dbReference type="PATRIC" id="fig|270498.16.peg.1163"/>
<dbReference type="GO" id="GO:0004888">
    <property type="term" value="F:transmembrane signaling receptor activity"/>
    <property type="evidence" value="ECO:0007669"/>
    <property type="project" value="InterPro"/>
</dbReference>
<comment type="similarity">
    <text evidence="2">Belongs to the methyl-accepting chemotaxis (MCP) protein family.</text>
</comment>
<dbReference type="PROSITE" id="PS50885">
    <property type="entry name" value="HAMP"/>
    <property type="match status" value="2"/>
</dbReference>
<dbReference type="PROSITE" id="PS50111">
    <property type="entry name" value="CHEMOTAXIS_TRANSDUC_2"/>
    <property type="match status" value="1"/>
</dbReference>
<keyword evidence="5" id="KW-0812">Transmembrane</keyword>
<dbReference type="Pfam" id="PF00672">
    <property type="entry name" value="HAMP"/>
    <property type="match status" value="1"/>
</dbReference>
<dbReference type="RefSeq" id="WP_052740331.1">
    <property type="nucleotide sequence ID" value="NZ_JAXDTA010000163.1"/>
</dbReference>
<dbReference type="SMART" id="SM00304">
    <property type="entry name" value="HAMP"/>
    <property type="match status" value="2"/>
</dbReference>
<dbReference type="InterPro" id="IPR004090">
    <property type="entry name" value="Chemotax_Me-accpt_rcpt"/>
</dbReference>
<dbReference type="Pfam" id="PF00015">
    <property type="entry name" value="MCPsignal"/>
    <property type="match status" value="1"/>
</dbReference>
<dbReference type="InterPro" id="IPR051310">
    <property type="entry name" value="MCP_chemotaxis"/>
</dbReference>
<feature type="transmembrane region" description="Helical" evidence="5">
    <location>
        <begin position="12"/>
        <end position="32"/>
    </location>
</feature>
<feature type="region of interest" description="Disordered" evidence="4">
    <location>
        <begin position="565"/>
        <end position="586"/>
    </location>
</feature>
<dbReference type="GO" id="GO:0005886">
    <property type="term" value="C:plasma membrane"/>
    <property type="evidence" value="ECO:0007669"/>
    <property type="project" value="TreeGrafter"/>
</dbReference>
<dbReference type="Pfam" id="PF12729">
    <property type="entry name" value="4HB_MCP_1"/>
    <property type="match status" value="1"/>
</dbReference>
<dbReference type="Pfam" id="PF18947">
    <property type="entry name" value="HAMP_2"/>
    <property type="match status" value="1"/>
</dbReference>
<dbReference type="CDD" id="cd06225">
    <property type="entry name" value="HAMP"/>
    <property type="match status" value="1"/>
</dbReference>
<keyword evidence="8" id="KW-0675">Receptor</keyword>
<accession>A0A0M2NM15</accession>
<evidence type="ECO:0000256" key="3">
    <source>
        <dbReference type="PROSITE-ProRule" id="PRU00284"/>
    </source>
</evidence>
<name>A0A0M2NM15_9FIRM</name>
<sequence>MLKKMKVGTRVLFGFLIAIILTIILGAVSIIGSNMMSGKINGLYDGPYAAQQEIATIKVDINQATQYIYGAMMTSDQAQLEDVKKMVESKNTEMMAASAKLKEIYPEAASTVDSFESIVGEAAPLINQMLESQSKGDTQSALQMMSNQFTPLLDKALGVINQMQDTINTEASTFKADADQMAFVVLIAIIALIVVEVVVAMLLAIAITRSIRKPIEECANATTEIAKGNLDVGVGYSSNDELGTLSGNINSMVGTLKSYIGEISDVLSEMADGNLAVETKENYLGDFTQIGESLNKMILSLNATFESMDQSAGQVAIGSNEVSRGAQALAQGATEQSSSVQELSASINQISDQVQRNADNAKETQGLIKETADQVGACNVHMQGMLESMDAIDKSSSEIAKIIKVIDDISFQTNILALNAAVEAARAGSAGMGFAVVADEVRNLATKSAEAAKETSALIEGSVQKVQIGNKNALDTADVLKSIVESSVKISQNIDDIANSSDEQARAIGEVNQGVEQISTVVQTNSATAQQSAAASQELSGQADMMKQMVSRFRLKNQSVDSINMYDSGSYSDGMDDSMDFSGEKY</sequence>
<dbReference type="CDD" id="cd11386">
    <property type="entry name" value="MCP_signal"/>
    <property type="match status" value="1"/>
</dbReference>
<evidence type="ECO:0000313" key="9">
    <source>
        <dbReference type="Proteomes" id="UP000034076"/>
    </source>
</evidence>